<evidence type="ECO:0000256" key="13">
    <source>
        <dbReference type="ARBA" id="ARBA00048931"/>
    </source>
</evidence>
<feature type="transmembrane region" description="Helical" evidence="17">
    <location>
        <begin position="214"/>
        <end position="238"/>
    </location>
</feature>
<dbReference type="InterPro" id="IPR011297">
    <property type="entry name" value="PTS_IIABC_b_glu"/>
</dbReference>
<feature type="transmembrane region" description="Helical" evidence="17">
    <location>
        <begin position="177"/>
        <end position="194"/>
    </location>
</feature>
<evidence type="ECO:0000256" key="3">
    <source>
        <dbReference type="ARBA" id="ARBA00022475"/>
    </source>
</evidence>
<organism evidence="21 22">
    <name type="scientific">Streptococcus cuniculipharyngis</name>
    <dbReference type="NCBI Taxonomy" id="1562651"/>
    <lineage>
        <taxon>Bacteria</taxon>
        <taxon>Bacillati</taxon>
        <taxon>Bacillota</taxon>
        <taxon>Bacilli</taxon>
        <taxon>Lactobacillales</taxon>
        <taxon>Streptococcaceae</taxon>
        <taxon>Streptococcus</taxon>
    </lineage>
</organism>
<dbReference type="RefSeq" id="WP_146566005.1">
    <property type="nucleotide sequence ID" value="NZ_VOHL01000001.1"/>
</dbReference>
<feature type="domain" description="PTS EIIA type-1" evidence="18">
    <location>
        <begin position="507"/>
        <end position="611"/>
    </location>
</feature>
<dbReference type="PROSITE" id="PS01035">
    <property type="entry name" value="PTS_EIIB_TYPE_1_CYS"/>
    <property type="match status" value="1"/>
</dbReference>
<dbReference type="GO" id="GO:0090589">
    <property type="term" value="F:protein-phosphocysteine-trehalose phosphotransferase system transporter activity"/>
    <property type="evidence" value="ECO:0007669"/>
    <property type="project" value="TreeGrafter"/>
</dbReference>
<evidence type="ECO:0000256" key="8">
    <source>
        <dbReference type="ARBA" id="ARBA00022777"/>
    </source>
</evidence>
<reference evidence="21 22" key="1">
    <citation type="submission" date="2019-08" db="EMBL/GenBank/DDBJ databases">
        <authorList>
            <person name="Lei W."/>
        </authorList>
    </citation>
    <scope>NUCLEOTIDE SEQUENCE [LARGE SCALE GENOMIC DNA]</scope>
    <source>
        <strain evidence="21 22">CCUG 66496</strain>
    </source>
</reference>
<accession>A0A5C5SF68</accession>
<feature type="transmembrane region" description="Helical" evidence="17">
    <location>
        <begin position="332"/>
        <end position="353"/>
    </location>
</feature>
<dbReference type="InterPro" id="IPR018113">
    <property type="entry name" value="PTrfase_EIIB_Cys"/>
</dbReference>
<dbReference type="Gene3D" id="3.30.1360.60">
    <property type="entry name" value="Glucose permease domain IIB"/>
    <property type="match status" value="1"/>
</dbReference>
<dbReference type="AlphaFoldDB" id="A0A5C5SF68"/>
<gene>
    <name evidence="21" type="ORF">FRX57_01695</name>
</gene>
<dbReference type="InterPro" id="IPR003352">
    <property type="entry name" value="PTS_EIIC"/>
</dbReference>
<sequence>MAKKDYTELAKDIVAHVGGKENVIDLRHCVTRLRFRLKDVAKADTDYLKAREGVVTVVEAGGQYQVVIGNHVPDVYAAVLQEGVAGVGVLDVDEGDAGPKGSLFDRFIDMISSIFQPTLGVLAAAGILKGLASLLTALFGWTAANSGVYVLLNVAGDGFFQFLPIVLALTAARKFKVTEFIALALAAALVYPGLSDMVTALGEAKAANFFGLPISLPAGGYLQTVMPIVLAVWVTSYVEKWVRSWMPDVVKLFMVPFVTLLIMVPVTFLAVGPVANTVSAWIGAAFGAIYGFSPVLYGVLLGGLWQIMVMFGLHWGLIPLAIVELSQTGTSFALVPAVLPSFTQVGVLGAIMLKTKEKKVKGLSFPAFISAIFGVTEPAIYGITLPMKTPFYLSCVISAIIGGYVGFFKPISYVMGGLGIFSFPAYVNPQTGDLSGMWVMIGGAVLAVVLSFIAQMLVPVPTLYGQASESQSKEVVAEPVADLKEISQEIVASPMTGQILDLADVPDPVFASGVMGKGVAIQPTEGLVLAPANAEVTLVFPSKHAIGLKTENGAELLIHVGMDTVSLDGKGFESFVSVGDKVSSGQQLLSFDLDVIHEAGLPSVTPIIVTNTDSFEDVLVTQDKQVTTGDYLLTAVK</sequence>
<evidence type="ECO:0000256" key="2">
    <source>
        <dbReference type="ARBA" id="ARBA00022448"/>
    </source>
</evidence>
<evidence type="ECO:0000259" key="18">
    <source>
        <dbReference type="PROSITE" id="PS51093"/>
    </source>
</evidence>
<dbReference type="InterPro" id="IPR001127">
    <property type="entry name" value="PTS_EIIA_1_perm"/>
</dbReference>
<keyword evidence="6" id="KW-0598">Phosphotransferase system</keyword>
<evidence type="ECO:0000259" key="19">
    <source>
        <dbReference type="PROSITE" id="PS51098"/>
    </source>
</evidence>
<feature type="active site" description="Phosphocysteine intermediate; for EIIB activity" evidence="16">
    <location>
        <position position="29"/>
    </location>
</feature>
<dbReference type="Gene3D" id="2.70.70.10">
    <property type="entry name" value="Glucose Permease (Domain IIA)"/>
    <property type="match status" value="1"/>
</dbReference>
<dbReference type="OrthoDB" id="9769191at2"/>
<evidence type="ECO:0000256" key="16">
    <source>
        <dbReference type="PROSITE-ProRule" id="PRU00421"/>
    </source>
</evidence>
<feature type="transmembrane region" description="Helical" evidence="17">
    <location>
        <begin position="250"/>
        <end position="272"/>
    </location>
</feature>
<evidence type="ECO:0000313" key="21">
    <source>
        <dbReference type="EMBL" id="TWS98940.1"/>
    </source>
</evidence>
<dbReference type="InterPro" id="IPR011055">
    <property type="entry name" value="Dup_hybrid_motif"/>
</dbReference>
<evidence type="ECO:0000259" key="20">
    <source>
        <dbReference type="PROSITE" id="PS51103"/>
    </source>
</evidence>
<dbReference type="NCBIfam" id="TIGR00830">
    <property type="entry name" value="PTBA"/>
    <property type="match status" value="1"/>
</dbReference>
<dbReference type="InterPro" id="IPR050558">
    <property type="entry name" value="PTS_Sugar-Specific_Components"/>
</dbReference>
<feature type="transmembrane region" description="Helical" evidence="17">
    <location>
        <begin position="437"/>
        <end position="458"/>
    </location>
</feature>
<name>A0A5C5SF68_9STRE</name>
<dbReference type="GO" id="GO:0016301">
    <property type="term" value="F:kinase activity"/>
    <property type="evidence" value="ECO:0007669"/>
    <property type="project" value="UniProtKB-KW"/>
</dbReference>
<evidence type="ECO:0000256" key="1">
    <source>
        <dbReference type="ARBA" id="ARBA00004651"/>
    </source>
</evidence>
<dbReference type="PROSITE" id="PS00371">
    <property type="entry name" value="PTS_EIIA_TYPE_1_HIS"/>
    <property type="match status" value="1"/>
</dbReference>
<evidence type="ECO:0000256" key="14">
    <source>
        <dbReference type="ARBA" id="ARBA00074554"/>
    </source>
</evidence>
<dbReference type="GO" id="GO:0009401">
    <property type="term" value="P:phosphoenolpyruvate-dependent sugar phosphotransferase system"/>
    <property type="evidence" value="ECO:0007669"/>
    <property type="project" value="UniProtKB-KW"/>
</dbReference>
<dbReference type="Pfam" id="PF02378">
    <property type="entry name" value="PTS_EIIC"/>
    <property type="match status" value="1"/>
</dbReference>
<keyword evidence="5" id="KW-0808">Transferase</keyword>
<keyword evidence="7 17" id="KW-0812">Transmembrane</keyword>
<evidence type="ECO:0000256" key="12">
    <source>
        <dbReference type="ARBA" id="ARBA00045139"/>
    </source>
</evidence>
<dbReference type="FunFam" id="2.70.70.10:FF:000001">
    <property type="entry name" value="PTS system glucose-specific IIA component"/>
    <property type="match status" value="1"/>
</dbReference>
<dbReference type="PROSITE" id="PS51093">
    <property type="entry name" value="PTS_EIIA_TYPE_1"/>
    <property type="match status" value="1"/>
</dbReference>
<dbReference type="PANTHER" id="PTHR30175">
    <property type="entry name" value="PHOSPHOTRANSFERASE SYSTEM TRANSPORT PROTEIN"/>
    <property type="match status" value="1"/>
</dbReference>
<keyword evidence="10 17" id="KW-0472">Membrane</keyword>
<evidence type="ECO:0000256" key="15">
    <source>
        <dbReference type="ARBA" id="ARBA00081008"/>
    </source>
</evidence>
<evidence type="ECO:0000256" key="6">
    <source>
        <dbReference type="ARBA" id="ARBA00022683"/>
    </source>
</evidence>
<dbReference type="PROSITE" id="PS51103">
    <property type="entry name" value="PTS_EIIC_TYPE_1"/>
    <property type="match status" value="1"/>
</dbReference>
<evidence type="ECO:0000256" key="10">
    <source>
        <dbReference type="ARBA" id="ARBA00023136"/>
    </source>
</evidence>
<keyword evidence="4" id="KW-0762">Sugar transport</keyword>
<evidence type="ECO:0000256" key="7">
    <source>
        <dbReference type="ARBA" id="ARBA00022692"/>
    </source>
</evidence>
<keyword evidence="22" id="KW-1185">Reference proteome</keyword>
<proteinExistence type="predicted"/>
<keyword evidence="8" id="KW-0418">Kinase</keyword>
<dbReference type="Proteomes" id="UP000317430">
    <property type="component" value="Unassembled WGS sequence"/>
</dbReference>
<feature type="domain" description="PTS EIIB type-1" evidence="19">
    <location>
        <begin position="7"/>
        <end position="89"/>
    </location>
</feature>
<dbReference type="InterPro" id="IPR001996">
    <property type="entry name" value="PTS_IIB_1"/>
</dbReference>
<dbReference type="PANTHER" id="PTHR30175:SF1">
    <property type="entry name" value="PTS SYSTEM ARBUTIN-, CELLOBIOSE-, AND SALICIN-SPECIFIC EIIBC COMPONENT-RELATED"/>
    <property type="match status" value="1"/>
</dbReference>
<evidence type="ECO:0000256" key="4">
    <source>
        <dbReference type="ARBA" id="ARBA00022597"/>
    </source>
</evidence>
<dbReference type="InterPro" id="IPR036878">
    <property type="entry name" value="Glu_permease_IIB"/>
</dbReference>
<comment type="catalytic activity">
    <reaction evidence="13">
        <text>N(pros)-phospho-L-histidyl-[protein](out) + sucrose = sucrose 6(G)-phosphate(in) + L-histidyl-[protein]</text>
        <dbReference type="Rhea" id="RHEA:49236"/>
        <dbReference type="Rhea" id="RHEA-COMP:9745"/>
        <dbReference type="Rhea" id="RHEA-COMP:9746"/>
        <dbReference type="ChEBI" id="CHEBI:17992"/>
        <dbReference type="ChEBI" id="CHEBI:29979"/>
        <dbReference type="ChEBI" id="CHEBI:64837"/>
        <dbReference type="ChEBI" id="CHEBI:91002"/>
        <dbReference type="EC" id="2.7.1.211"/>
    </reaction>
</comment>
<dbReference type="Pfam" id="PF00358">
    <property type="entry name" value="PTS_EIIA_1"/>
    <property type="match status" value="1"/>
</dbReference>
<comment type="subcellular location">
    <subcellularLocation>
        <location evidence="1">Cell membrane</location>
        <topology evidence="1">Multi-pass membrane protein</topology>
    </subcellularLocation>
</comment>
<dbReference type="CDD" id="cd00212">
    <property type="entry name" value="PTS_IIB_glc"/>
    <property type="match status" value="1"/>
</dbReference>
<dbReference type="Pfam" id="PF00367">
    <property type="entry name" value="PTS_EIIB"/>
    <property type="match status" value="1"/>
</dbReference>
<feature type="domain" description="PTS EIIC type-1" evidence="20">
    <location>
        <begin position="109"/>
        <end position="470"/>
    </location>
</feature>
<dbReference type="InterPro" id="IPR013013">
    <property type="entry name" value="PTS_EIIC_1"/>
</dbReference>
<dbReference type="PROSITE" id="PS51098">
    <property type="entry name" value="PTS_EIIB_TYPE_1"/>
    <property type="match status" value="1"/>
</dbReference>
<keyword evidence="3" id="KW-1003">Cell membrane</keyword>
<evidence type="ECO:0000256" key="11">
    <source>
        <dbReference type="ARBA" id="ARBA00044053"/>
    </source>
</evidence>
<dbReference type="NCBIfam" id="TIGR01995">
    <property type="entry name" value="PTS-II-ABC-beta"/>
    <property type="match status" value="1"/>
</dbReference>
<dbReference type="GO" id="GO:0008982">
    <property type="term" value="F:protein-N(PI)-phosphohistidine-sugar phosphotransferase activity"/>
    <property type="evidence" value="ECO:0007669"/>
    <property type="project" value="InterPro"/>
</dbReference>
<keyword evidence="2" id="KW-0813">Transport</keyword>
<dbReference type="GO" id="GO:0015771">
    <property type="term" value="P:trehalose transport"/>
    <property type="evidence" value="ECO:0007669"/>
    <property type="project" value="TreeGrafter"/>
</dbReference>
<dbReference type="SUPFAM" id="SSF51261">
    <property type="entry name" value="Duplicated hybrid motif"/>
    <property type="match status" value="1"/>
</dbReference>
<dbReference type="EMBL" id="VOHL01000001">
    <property type="protein sequence ID" value="TWS98940.1"/>
    <property type="molecule type" value="Genomic_DNA"/>
</dbReference>
<feature type="transmembrane region" description="Helical" evidence="17">
    <location>
        <begin position="119"/>
        <end position="141"/>
    </location>
</feature>
<comment type="function">
    <text evidence="12">The phosphoenolpyruvate-dependent sugar phosphotransferase system (sugar PTS), a major carbohydrate active transport system, catalyzes the phosphorylation of incoming sugar substrates concomitantly with their translocation across the cell membrane. This system is involved in sucrose transport.</text>
</comment>
<dbReference type="FunFam" id="3.30.1360.60:FF:000001">
    <property type="entry name" value="PTS system glucose-specific IIBC component PtsG"/>
    <property type="match status" value="1"/>
</dbReference>
<evidence type="ECO:0000256" key="17">
    <source>
        <dbReference type="SAM" id="Phobius"/>
    </source>
</evidence>
<feature type="transmembrane region" description="Helical" evidence="17">
    <location>
        <begin position="391"/>
        <end position="416"/>
    </location>
</feature>
<feature type="transmembrane region" description="Helical" evidence="17">
    <location>
        <begin position="278"/>
        <end position="300"/>
    </location>
</feature>
<comment type="caution">
    <text evidence="21">The sequence shown here is derived from an EMBL/GenBank/DDBJ whole genome shotgun (WGS) entry which is preliminary data.</text>
</comment>
<feature type="transmembrane region" description="Helical" evidence="17">
    <location>
        <begin position="147"/>
        <end position="170"/>
    </location>
</feature>
<dbReference type="SUPFAM" id="SSF55604">
    <property type="entry name" value="Glucose permease domain IIB"/>
    <property type="match status" value="1"/>
</dbReference>
<dbReference type="GO" id="GO:0005886">
    <property type="term" value="C:plasma membrane"/>
    <property type="evidence" value="ECO:0007669"/>
    <property type="project" value="UniProtKB-SubCell"/>
</dbReference>
<evidence type="ECO:0000256" key="5">
    <source>
        <dbReference type="ARBA" id="ARBA00022679"/>
    </source>
</evidence>
<feature type="transmembrane region" description="Helical" evidence="17">
    <location>
        <begin position="365"/>
        <end position="385"/>
    </location>
</feature>
<protein>
    <recommendedName>
        <fullName evidence="14">PTS system sucrose-specific EIIBCA component</fullName>
        <ecNumber evidence="11">2.7.1.211</ecNumber>
    </recommendedName>
    <alternativeName>
        <fullName evidence="15">EIIBCA-Scr</fullName>
    </alternativeName>
</protein>
<evidence type="ECO:0000256" key="9">
    <source>
        <dbReference type="ARBA" id="ARBA00022989"/>
    </source>
</evidence>
<dbReference type="EC" id="2.7.1.211" evidence="11"/>
<evidence type="ECO:0000313" key="22">
    <source>
        <dbReference type="Proteomes" id="UP000317430"/>
    </source>
</evidence>
<keyword evidence="9 17" id="KW-1133">Transmembrane helix</keyword>